<feature type="domain" description="Mycothiol-dependent maleylpyruvate isomerase metal-binding" evidence="2">
    <location>
        <begin position="31"/>
        <end position="72"/>
    </location>
</feature>
<evidence type="ECO:0000259" key="2">
    <source>
        <dbReference type="Pfam" id="PF11716"/>
    </source>
</evidence>
<evidence type="ECO:0000313" key="4">
    <source>
        <dbReference type="Proteomes" id="UP001525379"/>
    </source>
</evidence>
<dbReference type="Gene3D" id="1.20.120.450">
    <property type="entry name" value="dinb family like domain"/>
    <property type="match status" value="1"/>
</dbReference>
<reference evidence="3 4" key="1">
    <citation type="submission" date="2022-04" db="EMBL/GenBank/DDBJ databases">
        <title>Human microbiome associated bacterial genomes.</title>
        <authorList>
            <person name="Sandstrom S."/>
            <person name="Salamzade R."/>
            <person name="Kalan L.R."/>
        </authorList>
    </citation>
    <scope>NUCLEOTIDE SEQUENCE [LARGE SCALE GENOMIC DNA]</scope>
    <source>
        <strain evidence="4">p3-SID1799</strain>
    </source>
</reference>
<gene>
    <name evidence="3" type="ORF">M3D15_05750</name>
</gene>
<protein>
    <submittedName>
        <fullName evidence="3">Maleylpyruvate isomerase family mycothiol-dependent enzyme</fullName>
    </submittedName>
</protein>
<dbReference type="InterPro" id="IPR024344">
    <property type="entry name" value="MDMPI_metal-binding"/>
</dbReference>
<accession>A0ABT2HX03</accession>
<proteinExistence type="predicted"/>
<evidence type="ECO:0000256" key="1">
    <source>
        <dbReference type="SAM" id="MobiDB-lite"/>
    </source>
</evidence>
<keyword evidence="3" id="KW-0413">Isomerase</keyword>
<dbReference type="Proteomes" id="UP001525379">
    <property type="component" value="Unassembled WGS sequence"/>
</dbReference>
<evidence type="ECO:0000313" key="3">
    <source>
        <dbReference type="EMBL" id="MCT2042838.1"/>
    </source>
</evidence>
<feature type="region of interest" description="Disordered" evidence="1">
    <location>
        <begin position="1"/>
        <end position="20"/>
    </location>
</feature>
<dbReference type="SUPFAM" id="SSF109854">
    <property type="entry name" value="DinB/YfiT-like putative metalloenzymes"/>
    <property type="match status" value="1"/>
</dbReference>
<keyword evidence="4" id="KW-1185">Reference proteome</keyword>
<comment type="caution">
    <text evidence="3">The sequence shown here is derived from an EMBL/GenBank/DDBJ whole genome shotgun (WGS) entry which is preliminary data.</text>
</comment>
<organism evidence="3 4">
    <name type="scientific">Pseudoclavibacter albus</name>
    <dbReference type="NCBI Taxonomy" id="272241"/>
    <lineage>
        <taxon>Bacteria</taxon>
        <taxon>Bacillati</taxon>
        <taxon>Actinomycetota</taxon>
        <taxon>Actinomycetes</taxon>
        <taxon>Micrococcales</taxon>
        <taxon>Microbacteriaceae</taxon>
        <taxon>Pseudoclavibacter</taxon>
    </lineage>
</organism>
<dbReference type="InterPro" id="IPR017517">
    <property type="entry name" value="Maleyloyr_isom"/>
</dbReference>
<dbReference type="InterPro" id="IPR034660">
    <property type="entry name" value="DinB/YfiT-like"/>
</dbReference>
<dbReference type="GO" id="GO:0016853">
    <property type="term" value="F:isomerase activity"/>
    <property type="evidence" value="ECO:0007669"/>
    <property type="project" value="UniProtKB-KW"/>
</dbReference>
<feature type="compositionally biased region" description="Polar residues" evidence="1">
    <location>
        <begin position="1"/>
        <end position="19"/>
    </location>
</feature>
<sequence>MSDAPTSQPRPYFTPSSRVSGDWSAHIATTLDRTAAMLLSLDDAAWDAPSMCSEWRVRDVAGHLIWRLGTTRWSMIASGAGAYFGKHISPSHAIAEIGREIGSRPVPELAQELRAIADNKVRGRQRVSIIELTEAIVHAYDMSEAIGADIRLSPRSTAAVVLNRLRVPGHGRTLARSYTLSAVDARWQLGSGPRIEASAGELTMHVFDRRRLELVPVSTTEQRIVRPGETSESACEH</sequence>
<dbReference type="EMBL" id="JALXSQ010000017">
    <property type="protein sequence ID" value="MCT2042838.1"/>
    <property type="molecule type" value="Genomic_DNA"/>
</dbReference>
<dbReference type="Pfam" id="PF11716">
    <property type="entry name" value="MDMPI_N"/>
    <property type="match status" value="1"/>
</dbReference>
<dbReference type="RefSeq" id="WP_206394685.1">
    <property type="nucleotide sequence ID" value="NZ_JAFDPW010000001.1"/>
</dbReference>
<name>A0ABT2HX03_9MICO</name>
<dbReference type="NCBIfam" id="TIGR03083">
    <property type="entry name" value="maleylpyruvate isomerase family mycothiol-dependent enzyme"/>
    <property type="match status" value="1"/>
</dbReference>